<proteinExistence type="predicted"/>
<dbReference type="Proteomes" id="UP000186524">
    <property type="component" value="Unassembled WGS sequence"/>
</dbReference>
<evidence type="ECO:0000313" key="2">
    <source>
        <dbReference type="Proteomes" id="UP000186524"/>
    </source>
</evidence>
<dbReference type="AlphaFoldDB" id="A0A1Q5P197"/>
<comment type="caution">
    <text evidence="1">The sequence shown here is derived from an EMBL/GenBank/DDBJ whole genome shotgun (WGS) entry which is preliminary data.</text>
</comment>
<protein>
    <submittedName>
        <fullName evidence="1">Uncharacterized protein</fullName>
    </submittedName>
</protein>
<name>A0A1Q5P197_9BACI</name>
<keyword evidence="2" id="KW-1185">Reference proteome</keyword>
<dbReference type="EMBL" id="MRWQ01000011">
    <property type="protein sequence ID" value="OKL35948.1"/>
    <property type="molecule type" value="Genomic_DNA"/>
</dbReference>
<dbReference type="STRING" id="1714354.BLL40_12895"/>
<sequence>MQQMPFRENRHPAESGLGLSVCRSAPLSPPLNIQVSGGGSNPLTSQVGKIAMLFFKQSGTAF</sequence>
<gene>
    <name evidence="1" type="ORF">BLL40_12895</name>
</gene>
<accession>A0A1Q5P197</accession>
<organism evidence="1 2">
    <name type="scientific">Domibacillus mangrovi</name>
    <dbReference type="NCBI Taxonomy" id="1714354"/>
    <lineage>
        <taxon>Bacteria</taxon>
        <taxon>Bacillati</taxon>
        <taxon>Bacillota</taxon>
        <taxon>Bacilli</taxon>
        <taxon>Bacillales</taxon>
        <taxon>Bacillaceae</taxon>
        <taxon>Domibacillus</taxon>
    </lineage>
</organism>
<evidence type="ECO:0000313" key="1">
    <source>
        <dbReference type="EMBL" id="OKL35948.1"/>
    </source>
</evidence>
<reference evidence="1 2" key="1">
    <citation type="submission" date="2016-12" db="EMBL/GenBank/DDBJ databases">
        <title>Domibacillus sp. SAOS 44 whole genome sequencing.</title>
        <authorList>
            <person name="Verma A."/>
            <person name="Krishnamurthi S."/>
        </authorList>
    </citation>
    <scope>NUCLEOTIDE SEQUENCE [LARGE SCALE GENOMIC DNA]</scope>
    <source>
        <strain evidence="1 2">SAOS 44</strain>
    </source>
</reference>